<dbReference type="AlphaFoldDB" id="A0A1B0CB11"/>
<dbReference type="VEuPathDB" id="VectorBase:LLONM1_007882"/>
<name>A0A1B0CB11_LUTLO</name>
<dbReference type="InterPro" id="IPR036812">
    <property type="entry name" value="NAD(P)_OxRdtase_dom_sf"/>
</dbReference>
<dbReference type="FunFam" id="3.20.20.100:FF:000023">
    <property type="entry name" value="aldose reductase"/>
    <property type="match status" value="1"/>
</dbReference>
<accession>A0A1B0CB11</accession>
<dbReference type="PIRSF" id="PIRSF000097">
    <property type="entry name" value="AKR"/>
    <property type="match status" value="1"/>
</dbReference>
<dbReference type="VEuPathDB" id="VectorBase:LLOJ001310"/>
<dbReference type="Gene3D" id="3.20.20.100">
    <property type="entry name" value="NADP-dependent oxidoreductase domain"/>
    <property type="match status" value="1"/>
</dbReference>
<dbReference type="Pfam" id="PF00248">
    <property type="entry name" value="Aldo_ket_red"/>
    <property type="match status" value="1"/>
</dbReference>
<evidence type="ECO:0000313" key="6">
    <source>
        <dbReference type="Proteomes" id="UP000092461"/>
    </source>
</evidence>
<protein>
    <recommendedName>
        <fullName evidence="4">NADP-dependent oxidoreductase domain-containing protein</fullName>
    </recommendedName>
</protein>
<dbReference type="EMBL" id="AJWK01004725">
    <property type="status" value="NOT_ANNOTATED_CDS"/>
    <property type="molecule type" value="Genomic_DNA"/>
</dbReference>
<dbReference type="InterPro" id="IPR018170">
    <property type="entry name" value="Aldo/ket_reductase_CS"/>
</dbReference>
<dbReference type="InterPro" id="IPR020471">
    <property type="entry name" value="AKR"/>
</dbReference>
<evidence type="ECO:0000259" key="4">
    <source>
        <dbReference type="Pfam" id="PF00248"/>
    </source>
</evidence>
<dbReference type="PRINTS" id="PR00069">
    <property type="entry name" value="ALDKETRDTASE"/>
</dbReference>
<dbReference type="SUPFAM" id="SSF51430">
    <property type="entry name" value="NAD(P)-linked oxidoreductase"/>
    <property type="match status" value="1"/>
</dbReference>
<feature type="binding site" evidence="2">
    <location>
        <position position="127"/>
    </location>
    <ligand>
        <name>substrate</name>
    </ligand>
</feature>
<dbReference type="PANTHER" id="PTHR11732">
    <property type="entry name" value="ALDO/KETO REDUCTASE"/>
    <property type="match status" value="1"/>
</dbReference>
<dbReference type="PROSITE" id="PS00062">
    <property type="entry name" value="ALDOKETO_REDUCTASE_2"/>
    <property type="match status" value="1"/>
</dbReference>
<evidence type="ECO:0000256" key="2">
    <source>
        <dbReference type="PIRSR" id="PIRSR000097-2"/>
    </source>
</evidence>
<evidence type="ECO:0000313" key="5">
    <source>
        <dbReference type="EnsemblMetazoa" id="LLOJ001310-PA"/>
    </source>
</evidence>
<proteinExistence type="predicted"/>
<evidence type="ECO:0000256" key="3">
    <source>
        <dbReference type="PIRSR" id="PIRSR000097-3"/>
    </source>
</evidence>
<reference evidence="5" key="1">
    <citation type="submission" date="2020-05" db="UniProtKB">
        <authorList>
            <consortium name="EnsemblMetazoa"/>
        </authorList>
    </citation>
    <scope>IDENTIFICATION</scope>
    <source>
        <strain evidence="5">Jacobina</strain>
    </source>
</reference>
<dbReference type="Proteomes" id="UP000092461">
    <property type="component" value="Unassembled WGS sequence"/>
</dbReference>
<dbReference type="PROSITE" id="PS00798">
    <property type="entry name" value="ALDOKETO_REDUCTASE_1"/>
    <property type="match status" value="1"/>
</dbReference>
<dbReference type="InterPro" id="IPR044488">
    <property type="entry name" value="AKR2E"/>
</dbReference>
<keyword evidence="6" id="KW-1185">Reference proteome</keyword>
<feature type="active site" description="Proton donor" evidence="1">
    <location>
        <position position="65"/>
    </location>
</feature>
<dbReference type="InterPro" id="IPR023210">
    <property type="entry name" value="NADP_OxRdtase_dom"/>
</dbReference>
<evidence type="ECO:0000256" key="1">
    <source>
        <dbReference type="PIRSR" id="PIRSR000097-1"/>
    </source>
</evidence>
<sequence length="333" mass="37460">MVFFRTLIRKISTIRRMVTLVTLQNGQKMPQLGLGTYLSLEGECEETTKYAIDIGYRHLDTAFSYKNEKEVGRAVNAKIAEGVVKREDVFLVTKLSNIHHDPENVEAACRKSLANLGLDYIDLYLMHTPMGMEYHGDEDTAPKSTAGELLFTTTDYLDTWRAMEGLLDKGLVRSIGISNFNSSQITRLLANCTVKPVANQVECNPGINQGPLRNFCAKHDIALIAYSPLGRPHYAAKNPNFPRPALLDEKVIALGKKYGKTPGQIILRFLVQLGATPVPKSANKQRLKDNIEIFDFELSPEDLCTMQSFNSGERTCPFTDYTTHKFFPFHDEF</sequence>
<dbReference type="GO" id="GO:0016491">
    <property type="term" value="F:oxidoreductase activity"/>
    <property type="evidence" value="ECO:0007669"/>
    <property type="project" value="InterPro"/>
</dbReference>
<organism evidence="5 6">
    <name type="scientific">Lutzomyia longipalpis</name>
    <name type="common">Sand fly</name>
    <dbReference type="NCBI Taxonomy" id="7200"/>
    <lineage>
        <taxon>Eukaryota</taxon>
        <taxon>Metazoa</taxon>
        <taxon>Ecdysozoa</taxon>
        <taxon>Arthropoda</taxon>
        <taxon>Hexapoda</taxon>
        <taxon>Insecta</taxon>
        <taxon>Pterygota</taxon>
        <taxon>Neoptera</taxon>
        <taxon>Endopterygota</taxon>
        <taxon>Diptera</taxon>
        <taxon>Nematocera</taxon>
        <taxon>Psychodoidea</taxon>
        <taxon>Psychodidae</taxon>
        <taxon>Lutzomyia</taxon>
        <taxon>Lutzomyia</taxon>
    </lineage>
</organism>
<dbReference type="CDD" id="cd19116">
    <property type="entry name" value="AKR_AKR2E1-5"/>
    <property type="match status" value="1"/>
</dbReference>
<feature type="domain" description="NADP-dependent oxidoreductase" evidence="4">
    <location>
        <begin position="43"/>
        <end position="309"/>
    </location>
</feature>
<dbReference type="EnsemblMetazoa" id="LLOJ001310-RA">
    <property type="protein sequence ID" value="LLOJ001310-PA"/>
    <property type="gene ID" value="LLOJ001310"/>
</dbReference>
<feature type="site" description="Lowers pKa of active site Tyr" evidence="3">
    <location>
        <position position="94"/>
    </location>
</feature>